<dbReference type="EMBL" id="JQCN01000045">
    <property type="protein sequence ID" value="KRN98608.1"/>
    <property type="molecule type" value="Genomic_DNA"/>
</dbReference>
<evidence type="ECO:0000256" key="1">
    <source>
        <dbReference type="ARBA" id="ARBA00004496"/>
    </source>
</evidence>
<reference evidence="9 10" key="1">
    <citation type="journal article" date="2015" name="Genome Announc.">
        <title>Expanding the biotechnology potential of lactobacilli through comparative genomics of 213 strains and associated genera.</title>
        <authorList>
            <person name="Sun Z."/>
            <person name="Harris H.M."/>
            <person name="McCann A."/>
            <person name="Guo C."/>
            <person name="Argimon S."/>
            <person name="Zhang W."/>
            <person name="Yang X."/>
            <person name="Jeffery I.B."/>
            <person name="Cooney J.C."/>
            <person name="Kagawa T.F."/>
            <person name="Liu W."/>
            <person name="Song Y."/>
            <person name="Salvetti E."/>
            <person name="Wrobel A."/>
            <person name="Rasinkangas P."/>
            <person name="Parkhill J."/>
            <person name="Rea M.C."/>
            <person name="O'Sullivan O."/>
            <person name="Ritari J."/>
            <person name="Douillard F.P."/>
            <person name="Paul Ross R."/>
            <person name="Yang R."/>
            <person name="Briner A.E."/>
            <person name="Felis G.E."/>
            <person name="de Vos W.M."/>
            <person name="Barrangou R."/>
            <person name="Klaenhammer T.R."/>
            <person name="Caufield P.W."/>
            <person name="Cui Y."/>
            <person name="Zhang H."/>
            <person name="O'Toole P.W."/>
        </authorList>
    </citation>
    <scope>NUCLEOTIDE SEQUENCE [LARGE SCALE GENOMIC DNA]</scope>
    <source>
        <strain evidence="9 10">NBRC 103219</strain>
    </source>
</reference>
<dbReference type="GO" id="GO:0009401">
    <property type="term" value="P:phosphoenolpyruvate-dependent sugar phosphotransferase system"/>
    <property type="evidence" value="ECO:0007669"/>
    <property type="project" value="UniProtKB-KW"/>
</dbReference>
<comment type="subcellular location">
    <subcellularLocation>
        <location evidence="1">Cytoplasm</location>
    </subcellularLocation>
</comment>
<dbReference type="GO" id="GO:0016301">
    <property type="term" value="F:kinase activity"/>
    <property type="evidence" value="ECO:0007669"/>
    <property type="project" value="UniProtKB-KW"/>
</dbReference>
<dbReference type="GO" id="GO:0005737">
    <property type="term" value="C:cytoplasm"/>
    <property type="evidence" value="ECO:0007669"/>
    <property type="project" value="UniProtKB-SubCell"/>
</dbReference>
<dbReference type="Pfam" id="PF03830">
    <property type="entry name" value="PTSIIB_sorb"/>
    <property type="match status" value="1"/>
</dbReference>
<dbReference type="GO" id="GO:0008982">
    <property type="term" value="F:protein-N(PI)-phosphohistidine-sugar phosphotransferase activity"/>
    <property type="evidence" value="ECO:0007669"/>
    <property type="project" value="InterPro"/>
</dbReference>
<keyword evidence="5" id="KW-0808">Transferase</keyword>
<comment type="caution">
    <text evidence="9">The sequence shown here is derived from an EMBL/GenBank/DDBJ whole genome shotgun (WGS) entry which is preliminary data.</text>
</comment>
<evidence type="ECO:0000256" key="7">
    <source>
        <dbReference type="ARBA" id="ARBA00022777"/>
    </source>
</evidence>
<name>A0A0R2LAM9_9LACO</name>
<protein>
    <submittedName>
        <fullName evidence="9">PTS system, IIB component</fullName>
    </submittedName>
</protein>
<dbReference type="Gene3D" id="3.40.35.10">
    <property type="entry name" value="Phosphotransferase system, sorbose subfamily IIB component"/>
    <property type="match status" value="1"/>
</dbReference>
<accession>A0A0R2LAM9</accession>
<keyword evidence="3" id="KW-0963">Cytoplasm</keyword>
<dbReference type="InterPro" id="IPR004720">
    <property type="entry name" value="PTS_IIB_sorbose-sp"/>
</dbReference>
<dbReference type="STRING" id="449659.IV66_GL001941"/>
<sequence>MSIIGTRVDGRLIHGQVANLWVTKLQISRIMVIDDEVADNKIEKSGLKLATPSGVRLSVLPVKKATNNILAGKYDSQRLLIIVKEPKYLVDLVNAGVSLDDVNVGTLARDNASKTVTHQISVTQDDIDDFKELNQKGVHLFAQLNPSVKAEDFMKLLQA</sequence>
<dbReference type="Proteomes" id="UP000051886">
    <property type="component" value="Unassembled WGS sequence"/>
</dbReference>
<dbReference type="RefSeq" id="WP_017867689.1">
    <property type="nucleotide sequence ID" value="NZ_BJYB01000004.1"/>
</dbReference>
<keyword evidence="7" id="KW-0418">Kinase</keyword>
<proteinExistence type="predicted"/>
<keyword evidence="10" id="KW-1185">Reference proteome</keyword>
<evidence type="ECO:0000256" key="5">
    <source>
        <dbReference type="ARBA" id="ARBA00022679"/>
    </source>
</evidence>
<organism evidence="9 10">
    <name type="scientific">Ligilactobacillus pobuzihii</name>
    <dbReference type="NCBI Taxonomy" id="449659"/>
    <lineage>
        <taxon>Bacteria</taxon>
        <taxon>Bacillati</taxon>
        <taxon>Bacillota</taxon>
        <taxon>Bacilli</taxon>
        <taxon>Lactobacillales</taxon>
        <taxon>Lactobacillaceae</taxon>
        <taxon>Ligilactobacillus</taxon>
    </lineage>
</organism>
<evidence type="ECO:0000256" key="3">
    <source>
        <dbReference type="ARBA" id="ARBA00022490"/>
    </source>
</evidence>
<dbReference type="PROSITE" id="PS51101">
    <property type="entry name" value="PTS_EIIB_TYPE_4"/>
    <property type="match status" value="1"/>
</dbReference>
<dbReference type="InterPro" id="IPR036667">
    <property type="entry name" value="PTS_IIB_sorbose-sp_sf"/>
</dbReference>
<evidence type="ECO:0000256" key="2">
    <source>
        <dbReference type="ARBA" id="ARBA00022448"/>
    </source>
</evidence>
<dbReference type="OrthoDB" id="9788818at2"/>
<keyword evidence="4" id="KW-0762">Sugar transport</keyword>
<dbReference type="SUPFAM" id="SSF52728">
    <property type="entry name" value="PTS IIb component"/>
    <property type="match status" value="1"/>
</dbReference>
<evidence type="ECO:0000256" key="6">
    <source>
        <dbReference type="ARBA" id="ARBA00022683"/>
    </source>
</evidence>
<gene>
    <name evidence="9" type="ORF">IV66_GL001941</name>
</gene>
<dbReference type="AlphaFoldDB" id="A0A0R2LAM9"/>
<dbReference type="PATRIC" id="fig|449659.4.peg.1990"/>
<feature type="domain" description="PTS EIIB type-4" evidence="8">
    <location>
        <begin position="1"/>
        <end position="159"/>
    </location>
</feature>
<evidence type="ECO:0000259" key="8">
    <source>
        <dbReference type="PROSITE" id="PS51101"/>
    </source>
</evidence>
<evidence type="ECO:0000313" key="9">
    <source>
        <dbReference type="EMBL" id="KRN98608.1"/>
    </source>
</evidence>
<keyword evidence="2" id="KW-0813">Transport</keyword>
<evidence type="ECO:0000256" key="4">
    <source>
        <dbReference type="ARBA" id="ARBA00022597"/>
    </source>
</evidence>
<keyword evidence="6" id="KW-0598">Phosphotransferase system</keyword>
<evidence type="ECO:0000313" key="10">
    <source>
        <dbReference type="Proteomes" id="UP000051886"/>
    </source>
</evidence>